<sequence>MTLSENETYIFDQNWFCMSRRLQMKIWEMRFSDRLFAYKWIRNPDSWGVLLIKYSDVYL</sequence>
<gene>
    <name evidence="2" type="ORF">MM415B00138_0025</name>
    <name evidence="1" type="ORF">TM448A04570_0009</name>
</gene>
<accession>A0A6H2A3B8</accession>
<dbReference type="AlphaFoldDB" id="A0A6H2A3B8"/>
<evidence type="ECO:0000313" key="1">
    <source>
        <dbReference type="EMBL" id="QJA54268.1"/>
    </source>
</evidence>
<reference evidence="1" key="1">
    <citation type="submission" date="2020-03" db="EMBL/GenBank/DDBJ databases">
        <title>The deep terrestrial virosphere.</title>
        <authorList>
            <person name="Holmfeldt K."/>
            <person name="Nilsson E."/>
            <person name="Simone D."/>
            <person name="Lopez-Fernandez M."/>
            <person name="Wu X."/>
            <person name="de Brujin I."/>
            <person name="Lundin D."/>
            <person name="Andersson A."/>
            <person name="Bertilsson S."/>
            <person name="Dopson M."/>
        </authorList>
    </citation>
    <scope>NUCLEOTIDE SEQUENCE</scope>
    <source>
        <strain evidence="2">MM415B00138</strain>
        <strain evidence="1">TM448A04570</strain>
    </source>
</reference>
<dbReference type="EMBL" id="MT144491">
    <property type="protein sequence ID" value="QJA54268.1"/>
    <property type="molecule type" value="Genomic_DNA"/>
</dbReference>
<dbReference type="EMBL" id="MT141578">
    <property type="protein sequence ID" value="QJA67975.1"/>
    <property type="molecule type" value="Genomic_DNA"/>
</dbReference>
<protein>
    <submittedName>
        <fullName evidence="1">Uncharacterized protein</fullName>
    </submittedName>
</protein>
<name>A0A6H2A3B8_9ZZZZ</name>
<proteinExistence type="predicted"/>
<organism evidence="1">
    <name type="scientific">viral metagenome</name>
    <dbReference type="NCBI Taxonomy" id="1070528"/>
    <lineage>
        <taxon>unclassified sequences</taxon>
        <taxon>metagenomes</taxon>
        <taxon>organismal metagenomes</taxon>
    </lineage>
</organism>
<evidence type="ECO:0000313" key="2">
    <source>
        <dbReference type="EMBL" id="QJA67975.1"/>
    </source>
</evidence>